<evidence type="ECO:0000259" key="5">
    <source>
        <dbReference type="PROSITE" id="PS50887"/>
    </source>
</evidence>
<dbReference type="AlphaFoldDB" id="A0A379Z812"/>
<dbReference type="Proteomes" id="UP000825078">
    <property type="component" value="Chromosome"/>
</dbReference>
<organism evidence="7 8">
    <name type="scientific">Shewanella algae</name>
    <dbReference type="NCBI Taxonomy" id="38313"/>
    <lineage>
        <taxon>Bacteria</taxon>
        <taxon>Pseudomonadati</taxon>
        <taxon>Pseudomonadota</taxon>
        <taxon>Gammaproteobacteria</taxon>
        <taxon>Alteromonadales</taxon>
        <taxon>Shewanellaceae</taxon>
        <taxon>Shewanella</taxon>
    </lineage>
</organism>
<dbReference type="InterPro" id="IPR029787">
    <property type="entry name" value="Nucleotide_cyclase"/>
</dbReference>
<keyword evidence="2" id="KW-0597">Phosphoprotein</keyword>
<feature type="domain" description="Response regulatory" evidence="3">
    <location>
        <begin position="2"/>
        <end position="119"/>
    </location>
</feature>
<dbReference type="NCBIfam" id="TIGR00254">
    <property type="entry name" value="GGDEF"/>
    <property type="match status" value="1"/>
</dbReference>
<gene>
    <name evidence="7" type="primary">cph2_2</name>
    <name evidence="7" type="ORF">NCTC10738_01086</name>
    <name evidence="6" type="ORF">TUM17379_05400</name>
</gene>
<dbReference type="Pfam" id="PF00563">
    <property type="entry name" value="EAL"/>
    <property type="match status" value="1"/>
</dbReference>
<dbReference type="InterPro" id="IPR052155">
    <property type="entry name" value="Biofilm_reg_signaling"/>
</dbReference>
<keyword evidence="8" id="KW-1185">Reference proteome</keyword>
<dbReference type="Gene3D" id="3.40.50.2300">
    <property type="match status" value="1"/>
</dbReference>
<feature type="domain" description="EAL" evidence="4">
    <location>
        <begin position="312"/>
        <end position="569"/>
    </location>
</feature>
<dbReference type="Pfam" id="PF00072">
    <property type="entry name" value="Response_reg"/>
    <property type="match status" value="1"/>
</dbReference>
<sequence>MNLLLIDDDEIDRAAIIRALDQSSLAFKVMEANCAQSGLEFACQQRFDGILLDYMLPDANGLEVLSRLNESAGEQTAVVMISRYEDDKLAQRCIELGAQDFLLKDEVNTSRLTRAIRNAKQRASMALALRQSHEKLKELAEHDSLTKLVNRYGFELCLNRTLSQVKRHQDMLAVILLDLDDFKGINDTLGHQVGDILLVEVANRLSAALREGDLIARLGGDEFVVLVTESENRYFPMAVANRLQRAFEEPFPLGEHDVLIGASIGIAVYSDSVCDSSELLKCADIAMYRAKKVGRNQIQFYSEELAREVRFRNRIEMGLRTALERDEFRVFYQGKFDAISGELLGMEALLRWQHPEDGLLAPDSFLPIAEEIGLVDEIGEWVLAQACAQTVEWLAMLTPVGKQLSVAVNLSPSQIIRETLYQTIVRVLQQTGLPASLLELELTENALIEEPLELAKVLERIAALGVVFSLDDFGTGFSSLEHIKYFPINVLKIDKSFVASVEQDERGKRLLSALINFANGFNVVSVAEGIETEAQAQFCRERGCNLLQGYLYCRPIQPQDFETQHILPLLAEGDV</sequence>
<dbReference type="InterPro" id="IPR011006">
    <property type="entry name" value="CheY-like_superfamily"/>
</dbReference>
<dbReference type="Proteomes" id="UP000254069">
    <property type="component" value="Unassembled WGS sequence"/>
</dbReference>
<accession>A0A379Z812</accession>
<dbReference type="Pfam" id="PF00990">
    <property type="entry name" value="GGDEF"/>
    <property type="match status" value="1"/>
</dbReference>
<evidence type="ECO:0000259" key="3">
    <source>
        <dbReference type="PROSITE" id="PS50110"/>
    </source>
</evidence>
<dbReference type="PROSITE" id="PS50887">
    <property type="entry name" value="GGDEF"/>
    <property type="match status" value="1"/>
</dbReference>
<dbReference type="CDD" id="cd01948">
    <property type="entry name" value="EAL"/>
    <property type="match status" value="1"/>
</dbReference>
<feature type="modified residue" description="4-aspartylphosphate" evidence="2">
    <location>
        <position position="53"/>
    </location>
</feature>
<reference evidence="6" key="2">
    <citation type="submission" date="2021-05" db="EMBL/GenBank/DDBJ databases">
        <title>Molecular characterization for Shewanella algae harboring chromosomal blaOXA-55-like strains isolated from clinical and environment sample.</title>
        <authorList>
            <person name="Ohama Y."/>
            <person name="Aoki K."/>
            <person name="Harada S."/>
            <person name="Moriya K."/>
            <person name="Ishii Y."/>
            <person name="Tateda K."/>
        </authorList>
    </citation>
    <scope>NUCLEOTIDE SEQUENCE</scope>
    <source>
        <strain evidence="6">TUM17379</strain>
    </source>
</reference>
<reference evidence="7 8" key="1">
    <citation type="submission" date="2018-06" db="EMBL/GenBank/DDBJ databases">
        <authorList>
            <consortium name="Pathogen Informatics"/>
            <person name="Doyle S."/>
        </authorList>
    </citation>
    <scope>NUCLEOTIDE SEQUENCE [LARGE SCALE GENOMIC DNA]</scope>
    <source>
        <strain evidence="7 8">NCTC10738</strain>
    </source>
</reference>
<dbReference type="SUPFAM" id="SSF52172">
    <property type="entry name" value="CheY-like"/>
    <property type="match status" value="1"/>
</dbReference>
<dbReference type="SUPFAM" id="SSF141868">
    <property type="entry name" value="EAL domain-like"/>
    <property type="match status" value="1"/>
</dbReference>
<comment type="cofactor">
    <cofactor evidence="1">
        <name>Mg(2+)</name>
        <dbReference type="ChEBI" id="CHEBI:18420"/>
    </cofactor>
</comment>
<dbReference type="InterPro" id="IPR000160">
    <property type="entry name" value="GGDEF_dom"/>
</dbReference>
<feature type="domain" description="GGDEF" evidence="5">
    <location>
        <begin position="170"/>
        <end position="303"/>
    </location>
</feature>
<dbReference type="SMART" id="SM00052">
    <property type="entry name" value="EAL"/>
    <property type="match status" value="1"/>
</dbReference>
<dbReference type="EMBL" id="UGYO01000001">
    <property type="protein sequence ID" value="SUI56197.1"/>
    <property type="molecule type" value="Genomic_DNA"/>
</dbReference>
<dbReference type="SMART" id="SM00267">
    <property type="entry name" value="GGDEF"/>
    <property type="match status" value="1"/>
</dbReference>
<evidence type="ECO:0000313" key="6">
    <source>
        <dbReference type="EMBL" id="BCV43522.1"/>
    </source>
</evidence>
<dbReference type="SUPFAM" id="SSF55073">
    <property type="entry name" value="Nucleotide cyclase"/>
    <property type="match status" value="1"/>
</dbReference>
<name>A0A379Z812_9GAMM</name>
<evidence type="ECO:0000256" key="2">
    <source>
        <dbReference type="PROSITE-ProRule" id="PRU00169"/>
    </source>
</evidence>
<dbReference type="PANTHER" id="PTHR44757">
    <property type="entry name" value="DIGUANYLATE CYCLASE DGCP"/>
    <property type="match status" value="1"/>
</dbReference>
<evidence type="ECO:0000259" key="4">
    <source>
        <dbReference type="PROSITE" id="PS50883"/>
    </source>
</evidence>
<dbReference type="GO" id="GO:0003824">
    <property type="term" value="F:catalytic activity"/>
    <property type="evidence" value="ECO:0007669"/>
    <property type="project" value="UniProtKB-ARBA"/>
</dbReference>
<dbReference type="CDD" id="cd00156">
    <property type="entry name" value="REC"/>
    <property type="match status" value="1"/>
</dbReference>
<dbReference type="PANTHER" id="PTHR44757:SF2">
    <property type="entry name" value="BIOFILM ARCHITECTURE MAINTENANCE PROTEIN MBAA"/>
    <property type="match status" value="1"/>
</dbReference>
<dbReference type="InterPro" id="IPR001789">
    <property type="entry name" value="Sig_transdc_resp-reg_receiver"/>
</dbReference>
<accession>A0A3G4UTF2</accession>
<evidence type="ECO:0000313" key="7">
    <source>
        <dbReference type="EMBL" id="SUI56197.1"/>
    </source>
</evidence>
<dbReference type="CDD" id="cd01949">
    <property type="entry name" value="GGDEF"/>
    <property type="match status" value="1"/>
</dbReference>
<proteinExistence type="predicted"/>
<dbReference type="InterPro" id="IPR001633">
    <property type="entry name" value="EAL_dom"/>
</dbReference>
<dbReference type="Gene3D" id="3.20.20.450">
    <property type="entry name" value="EAL domain"/>
    <property type="match status" value="1"/>
</dbReference>
<dbReference type="SMART" id="SM00448">
    <property type="entry name" value="REC"/>
    <property type="match status" value="1"/>
</dbReference>
<dbReference type="PROSITE" id="PS50883">
    <property type="entry name" value="EAL"/>
    <property type="match status" value="1"/>
</dbReference>
<protein>
    <submittedName>
        <fullName evidence="7">Bacteriophytochrome cph2</fullName>
    </submittedName>
    <submittedName>
        <fullName evidence="6">GGDEF domain-containing response regulator</fullName>
    </submittedName>
</protein>
<dbReference type="Gene3D" id="3.30.70.270">
    <property type="match status" value="1"/>
</dbReference>
<dbReference type="RefSeq" id="WP_025886855.1">
    <property type="nucleotide sequence ID" value="NZ_AP024609.1"/>
</dbReference>
<dbReference type="InterPro" id="IPR043128">
    <property type="entry name" value="Rev_trsase/Diguanyl_cyclase"/>
</dbReference>
<dbReference type="GO" id="GO:0000160">
    <property type="term" value="P:phosphorelay signal transduction system"/>
    <property type="evidence" value="ECO:0007669"/>
    <property type="project" value="InterPro"/>
</dbReference>
<dbReference type="EMBL" id="AP024613">
    <property type="protein sequence ID" value="BCV43522.1"/>
    <property type="molecule type" value="Genomic_DNA"/>
</dbReference>
<evidence type="ECO:0000313" key="8">
    <source>
        <dbReference type="Proteomes" id="UP000254069"/>
    </source>
</evidence>
<dbReference type="PROSITE" id="PS50110">
    <property type="entry name" value="RESPONSE_REGULATORY"/>
    <property type="match status" value="1"/>
</dbReference>
<dbReference type="InterPro" id="IPR035919">
    <property type="entry name" value="EAL_sf"/>
</dbReference>
<dbReference type="FunFam" id="3.30.70.270:FF:000001">
    <property type="entry name" value="Diguanylate cyclase domain protein"/>
    <property type="match status" value="1"/>
</dbReference>
<evidence type="ECO:0000256" key="1">
    <source>
        <dbReference type="ARBA" id="ARBA00001946"/>
    </source>
</evidence>